<accession>A0A5N6E6S2</accession>
<name>A0A5N6E6S2_9EURO</name>
<gene>
    <name evidence="1" type="ORF">BDV33DRAFT_185116</name>
</gene>
<protein>
    <submittedName>
        <fullName evidence="1">Uncharacterized protein</fullName>
    </submittedName>
</protein>
<reference evidence="1 2" key="1">
    <citation type="submission" date="2019-04" db="EMBL/GenBank/DDBJ databases">
        <title>Fungal friends and foes A comparative genomics study of 23 Aspergillus species from section Flavi.</title>
        <authorList>
            <consortium name="DOE Joint Genome Institute"/>
            <person name="Kjaerbolling I."/>
            <person name="Vesth T.C."/>
            <person name="Frisvad J.C."/>
            <person name="Nybo J.L."/>
            <person name="Theobald S."/>
            <person name="Kildgaard S."/>
            <person name="Petersen T.I."/>
            <person name="Kuo A."/>
            <person name="Sato A."/>
            <person name="Lyhne E.K."/>
            <person name="Kogle M.E."/>
            <person name="Wiebenga A."/>
            <person name="Kun R.S."/>
            <person name="Lubbers R.J."/>
            <person name="Makela M.R."/>
            <person name="Barry K."/>
            <person name="Chovatia M."/>
            <person name="Clum A."/>
            <person name="Daum C."/>
            <person name="Haridas S."/>
            <person name="He G."/>
            <person name="LaButti K."/>
            <person name="Lipzen A."/>
            <person name="Mondo S."/>
            <person name="Pangilinan J."/>
            <person name="Riley R."/>
            <person name="Salamov A."/>
            <person name="Simmons B.A."/>
            <person name="Magnuson J.K."/>
            <person name="Henrissat B."/>
            <person name="Mortensen U.H."/>
            <person name="Larsen T.O."/>
            <person name="De vries R.P."/>
            <person name="Grigoriev I.V."/>
            <person name="Machida M."/>
            <person name="Baker S.E."/>
            <person name="Andersen M.R."/>
        </authorList>
    </citation>
    <scope>NUCLEOTIDE SEQUENCE [LARGE SCALE GENOMIC DNA]</scope>
    <source>
        <strain evidence="1 2">CBS 126849</strain>
    </source>
</reference>
<proteinExistence type="predicted"/>
<evidence type="ECO:0000313" key="2">
    <source>
        <dbReference type="Proteomes" id="UP000326799"/>
    </source>
</evidence>
<dbReference type="EMBL" id="ML733652">
    <property type="protein sequence ID" value="KAB8213262.1"/>
    <property type="molecule type" value="Genomic_DNA"/>
</dbReference>
<feature type="non-terminal residue" evidence="1">
    <location>
        <position position="75"/>
    </location>
</feature>
<dbReference type="Proteomes" id="UP000326799">
    <property type="component" value="Unassembled WGS sequence"/>
</dbReference>
<sequence length="75" mass="8417">MANILQAKRGENWVCTFVNTVMSSNIPPFATNENQSSHNLFWALTQLDRGKVTPGASFKDSAISWLSWLDTTLRT</sequence>
<organism evidence="1 2">
    <name type="scientific">Aspergillus novoparasiticus</name>
    <dbReference type="NCBI Taxonomy" id="986946"/>
    <lineage>
        <taxon>Eukaryota</taxon>
        <taxon>Fungi</taxon>
        <taxon>Dikarya</taxon>
        <taxon>Ascomycota</taxon>
        <taxon>Pezizomycotina</taxon>
        <taxon>Eurotiomycetes</taxon>
        <taxon>Eurotiomycetidae</taxon>
        <taxon>Eurotiales</taxon>
        <taxon>Aspergillaceae</taxon>
        <taxon>Aspergillus</taxon>
        <taxon>Aspergillus subgen. Circumdati</taxon>
    </lineage>
</organism>
<keyword evidence="2" id="KW-1185">Reference proteome</keyword>
<dbReference type="AlphaFoldDB" id="A0A5N6E6S2"/>
<evidence type="ECO:0000313" key="1">
    <source>
        <dbReference type="EMBL" id="KAB8213262.1"/>
    </source>
</evidence>